<evidence type="ECO:0000256" key="4">
    <source>
        <dbReference type="ARBA" id="ARBA00022989"/>
    </source>
</evidence>
<dbReference type="GO" id="GO:0005739">
    <property type="term" value="C:mitochondrion"/>
    <property type="evidence" value="ECO:0007669"/>
    <property type="project" value="UniProtKB-SubCell"/>
</dbReference>
<dbReference type="Gene3D" id="1.20.5.340">
    <property type="match status" value="1"/>
</dbReference>
<keyword evidence="11" id="KW-1185">Reference proteome</keyword>
<dbReference type="AlphaFoldDB" id="A0A2T9ZDC9"/>
<keyword evidence="4 9" id="KW-1133">Transmembrane helix</keyword>
<evidence type="ECO:0000256" key="6">
    <source>
        <dbReference type="ARBA" id="ARBA00023128"/>
    </source>
</evidence>
<dbReference type="STRING" id="133381.A0A2T9ZDC9"/>
<evidence type="ECO:0000256" key="2">
    <source>
        <dbReference type="ARBA" id="ARBA00004370"/>
    </source>
</evidence>
<feature type="non-terminal residue" evidence="10">
    <location>
        <position position="1"/>
    </location>
</feature>
<evidence type="ECO:0000256" key="1">
    <source>
        <dbReference type="ARBA" id="ARBA00004173"/>
    </source>
</evidence>
<dbReference type="InterPro" id="IPR024461">
    <property type="entry name" value="CCDC90-like"/>
</dbReference>
<dbReference type="PANTHER" id="PTHR14360:SF1">
    <property type="entry name" value="PROTEIN FMP32, MITOCHONDRIAL"/>
    <property type="match status" value="1"/>
</dbReference>
<organism evidence="10 11">
    <name type="scientific">Smittium megazygosporum</name>
    <dbReference type="NCBI Taxonomy" id="133381"/>
    <lineage>
        <taxon>Eukaryota</taxon>
        <taxon>Fungi</taxon>
        <taxon>Fungi incertae sedis</taxon>
        <taxon>Zoopagomycota</taxon>
        <taxon>Kickxellomycotina</taxon>
        <taxon>Harpellomycetes</taxon>
        <taxon>Harpellales</taxon>
        <taxon>Legeriomycetaceae</taxon>
        <taxon>Smittium</taxon>
    </lineage>
</organism>
<dbReference type="Pfam" id="PF07798">
    <property type="entry name" value="CCDC90-like"/>
    <property type="match status" value="1"/>
</dbReference>
<protein>
    <recommendedName>
        <fullName evidence="12">DUF1640 domain-containing protein</fullName>
    </recommendedName>
</protein>
<evidence type="ECO:0000256" key="8">
    <source>
        <dbReference type="SAM" id="Coils"/>
    </source>
</evidence>
<evidence type="ECO:0000313" key="10">
    <source>
        <dbReference type="EMBL" id="PVV02596.1"/>
    </source>
</evidence>
<evidence type="ECO:0000256" key="5">
    <source>
        <dbReference type="ARBA" id="ARBA00023054"/>
    </source>
</evidence>
<sequence>QLKHLLEENGFEKSQSSAIVGLLSQVIKESNDVLLKNVVSKSEQEKKMASYKVDMAQLKSELQMIEKTDFAILKAENERLSGEVQKLKQKLNEEISKTQASVKLDMSLEKGRIRDEQAGQQIRIKKDDAKIEKDILSLKTQIETIKLQILQYLFGTITGAGALFLAYMRMFK</sequence>
<feature type="coiled-coil region" evidence="8">
    <location>
        <begin position="41"/>
        <end position="97"/>
    </location>
</feature>
<dbReference type="GO" id="GO:0033617">
    <property type="term" value="P:mitochondrial respiratory chain complex IV assembly"/>
    <property type="evidence" value="ECO:0007669"/>
    <property type="project" value="TreeGrafter"/>
</dbReference>
<evidence type="ECO:0000313" key="11">
    <source>
        <dbReference type="Proteomes" id="UP000245609"/>
    </source>
</evidence>
<feature type="transmembrane region" description="Helical" evidence="9">
    <location>
        <begin position="149"/>
        <end position="168"/>
    </location>
</feature>
<accession>A0A2T9ZDC9</accession>
<dbReference type="OrthoDB" id="889336at2759"/>
<evidence type="ECO:0000256" key="3">
    <source>
        <dbReference type="ARBA" id="ARBA00022692"/>
    </source>
</evidence>
<dbReference type="EMBL" id="MBFS01000394">
    <property type="protein sequence ID" value="PVV02596.1"/>
    <property type="molecule type" value="Genomic_DNA"/>
</dbReference>
<proteinExistence type="predicted"/>
<reference evidence="10 11" key="1">
    <citation type="journal article" date="2018" name="MBio">
        <title>Comparative Genomics Reveals the Core Gene Toolbox for the Fungus-Insect Symbiosis.</title>
        <authorList>
            <person name="Wang Y."/>
            <person name="Stata M."/>
            <person name="Wang W."/>
            <person name="Stajich J.E."/>
            <person name="White M.M."/>
            <person name="Moncalvo J.M."/>
        </authorList>
    </citation>
    <scope>NUCLEOTIDE SEQUENCE [LARGE SCALE GENOMIC DNA]</scope>
    <source>
        <strain evidence="10 11">SC-DP-2</strain>
    </source>
</reference>
<keyword evidence="7 9" id="KW-0472">Membrane</keyword>
<name>A0A2T9ZDC9_9FUNG</name>
<gene>
    <name evidence="10" type="ORF">BB560_002944</name>
</gene>
<keyword evidence="6" id="KW-0496">Mitochondrion</keyword>
<keyword evidence="3 9" id="KW-0812">Transmembrane</keyword>
<keyword evidence="5 8" id="KW-0175">Coiled coil</keyword>
<evidence type="ECO:0000256" key="7">
    <source>
        <dbReference type="ARBA" id="ARBA00023136"/>
    </source>
</evidence>
<evidence type="ECO:0000256" key="9">
    <source>
        <dbReference type="SAM" id="Phobius"/>
    </source>
</evidence>
<dbReference type="GO" id="GO:0016020">
    <property type="term" value="C:membrane"/>
    <property type="evidence" value="ECO:0007669"/>
    <property type="project" value="UniProtKB-SubCell"/>
</dbReference>
<comment type="subcellular location">
    <subcellularLocation>
        <location evidence="2">Membrane</location>
    </subcellularLocation>
    <subcellularLocation>
        <location evidence="1">Mitochondrion</location>
    </subcellularLocation>
</comment>
<comment type="caution">
    <text evidence="10">The sequence shown here is derived from an EMBL/GenBank/DDBJ whole genome shotgun (WGS) entry which is preliminary data.</text>
</comment>
<dbReference type="Proteomes" id="UP000245609">
    <property type="component" value="Unassembled WGS sequence"/>
</dbReference>
<dbReference type="PANTHER" id="PTHR14360">
    <property type="entry name" value="PROTEIN FMP32, MITOCHONDRIAL"/>
    <property type="match status" value="1"/>
</dbReference>
<evidence type="ECO:0008006" key="12">
    <source>
        <dbReference type="Google" id="ProtNLM"/>
    </source>
</evidence>